<accession>A0A1U7HY03</accession>
<protein>
    <recommendedName>
        <fullName evidence="2">Peptidase A2 domain-containing protein</fullName>
    </recommendedName>
</protein>
<dbReference type="Pfam" id="PF13975">
    <property type="entry name" value="gag-asp_proteas"/>
    <property type="match status" value="1"/>
</dbReference>
<dbReference type="InterPro" id="IPR021109">
    <property type="entry name" value="Peptidase_aspartic_dom_sf"/>
</dbReference>
<dbReference type="InterPro" id="IPR034122">
    <property type="entry name" value="Retropepsin-like_bacterial"/>
</dbReference>
<dbReference type="CDD" id="cd05483">
    <property type="entry name" value="retropepsin_like_bacteria"/>
    <property type="match status" value="1"/>
</dbReference>
<dbReference type="EMBL" id="MRCC01000003">
    <property type="protein sequence ID" value="OKH28472.1"/>
    <property type="molecule type" value="Genomic_DNA"/>
</dbReference>
<dbReference type="SUPFAM" id="SSF50630">
    <property type="entry name" value="Acid proteases"/>
    <property type="match status" value="1"/>
</dbReference>
<feature type="domain" description="Peptidase A2" evidence="2">
    <location>
        <begin position="87"/>
        <end position="160"/>
    </location>
</feature>
<dbReference type="Gene3D" id="2.40.70.10">
    <property type="entry name" value="Acid Proteases"/>
    <property type="match status" value="1"/>
</dbReference>
<evidence type="ECO:0000313" key="3">
    <source>
        <dbReference type="EMBL" id="OKH28472.1"/>
    </source>
</evidence>
<dbReference type="GO" id="GO:0006508">
    <property type="term" value="P:proteolysis"/>
    <property type="evidence" value="ECO:0007669"/>
    <property type="project" value="InterPro"/>
</dbReference>
<dbReference type="PROSITE" id="PS50175">
    <property type="entry name" value="ASP_PROT_RETROV"/>
    <property type="match status" value="1"/>
</dbReference>
<gene>
    <name evidence="3" type="ORF">NIES1031_04345</name>
</gene>
<evidence type="ECO:0000313" key="4">
    <source>
        <dbReference type="Proteomes" id="UP000185984"/>
    </source>
</evidence>
<reference evidence="3 4" key="1">
    <citation type="submission" date="2016-11" db="EMBL/GenBank/DDBJ databases">
        <title>Draft Genome Sequences of Nine Cyanobacterial Strains from Diverse Habitats.</title>
        <authorList>
            <person name="Zhu T."/>
            <person name="Hou S."/>
            <person name="Lu X."/>
            <person name="Hess W.R."/>
        </authorList>
    </citation>
    <scope>NUCLEOTIDE SEQUENCE [LARGE SCALE GENOMIC DNA]</scope>
    <source>
        <strain evidence="3 4">5.2 s.c.1</strain>
    </source>
</reference>
<dbReference type="STRING" id="247279.NIES1031_04345"/>
<keyword evidence="4" id="KW-1185">Reference proteome</keyword>
<dbReference type="Proteomes" id="UP000185984">
    <property type="component" value="Unassembled WGS sequence"/>
</dbReference>
<comment type="caution">
    <text evidence="3">The sequence shown here is derived from an EMBL/GenBank/DDBJ whole genome shotgun (WGS) entry which is preliminary data.</text>
</comment>
<dbReference type="GO" id="GO:0004190">
    <property type="term" value="F:aspartic-type endopeptidase activity"/>
    <property type="evidence" value="ECO:0007669"/>
    <property type="project" value="InterPro"/>
</dbReference>
<evidence type="ECO:0000256" key="1">
    <source>
        <dbReference type="ARBA" id="ARBA00022801"/>
    </source>
</evidence>
<dbReference type="InterPro" id="IPR001995">
    <property type="entry name" value="Peptidase_A2_cat"/>
</dbReference>
<dbReference type="OrthoDB" id="513120at2"/>
<sequence length="178" mass="19617">MQLPILLLIKITVTLVGINFIVPQANAQEAERCYMINATGTVVNLSQLCTNYQRSPLTTRQVFTAKIKRRYGGTPVIDVTFNNQQKFEMILDTGATQTTITSAKANQLGLIPVDSQRVQVASGEAVSLPIGRVESIEVGGAILRDTKVLVAPLPLLGQNFFSRYDLTIKQDVVEFHLR</sequence>
<proteinExistence type="predicted"/>
<keyword evidence="1" id="KW-0378">Hydrolase</keyword>
<organism evidence="3 4">
    <name type="scientific">Chroogloeocystis siderophila 5.2 s.c.1</name>
    <dbReference type="NCBI Taxonomy" id="247279"/>
    <lineage>
        <taxon>Bacteria</taxon>
        <taxon>Bacillati</taxon>
        <taxon>Cyanobacteriota</taxon>
        <taxon>Cyanophyceae</taxon>
        <taxon>Oscillatoriophycideae</taxon>
        <taxon>Chroococcales</taxon>
        <taxon>Chroococcaceae</taxon>
        <taxon>Chroogloeocystis</taxon>
    </lineage>
</organism>
<dbReference type="RefSeq" id="WP_073548270.1">
    <property type="nucleotide sequence ID" value="NZ_CAWMVK010000023.1"/>
</dbReference>
<dbReference type="AlphaFoldDB" id="A0A1U7HY03"/>
<evidence type="ECO:0000259" key="2">
    <source>
        <dbReference type="PROSITE" id="PS50175"/>
    </source>
</evidence>
<name>A0A1U7HY03_9CHRO</name>